<gene>
    <name evidence="4" type="ORF">AABB29_06050</name>
</gene>
<dbReference type="InterPro" id="IPR014284">
    <property type="entry name" value="RNA_pol_sigma-70_dom"/>
</dbReference>
<evidence type="ECO:0000259" key="3">
    <source>
        <dbReference type="Pfam" id="PF20239"/>
    </source>
</evidence>
<evidence type="ECO:0000313" key="5">
    <source>
        <dbReference type="Proteomes" id="UP001440612"/>
    </source>
</evidence>
<dbReference type="Pfam" id="PF04542">
    <property type="entry name" value="Sigma70_r2"/>
    <property type="match status" value="1"/>
</dbReference>
<reference evidence="5" key="1">
    <citation type="submission" date="2024-04" db="EMBL/GenBank/DDBJ databases">
        <title>Phylogenomic analyses of a clade within the roseobacter group suggest taxonomic reassignments of species of the genera Aestuariivita, Citreicella, Loktanella, Nautella, Pelagibaca, Ruegeria, Thalassobius, Thiobacimonas and Tropicibacter, and the proposal o.</title>
        <authorList>
            <person name="Jeon C.O."/>
        </authorList>
    </citation>
    <scope>NUCLEOTIDE SEQUENCE [LARGE SCALE GENOMIC DNA]</scope>
    <source>
        <strain evidence="5">BS5-3</strain>
    </source>
</reference>
<dbReference type="InterPro" id="IPR046531">
    <property type="entry name" value="DUF6596"/>
</dbReference>
<dbReference type="EMBL" id="CP150951">
    <property type="protein sequence ID" value="WZC50200.1"/>
    <property type="molecule type" value="Genomic_DNA"/>
</dbReference>
<protein>
    <submittedName>
        <fullName evidence="4">RNA polymerase sigma factor</fullName>
    </submittedName>
</protein>
<dbReference type="PANTHER" id="PTHR47756">
    <property type="entry name" value="BLL6612 PROTEIN-RELATED"/>
    <property type="match status" value="1"/>
</dbReference>
<dbReference type="SUPFAM" id="SSF88946">
    <property type="entry name" value="Sigma2 domain of RNA polymerase sigma factors"/>
    <property type="match status" value="1"/>
</dbReference>
<dbReference type="PANTHER" id="PTHR47756:SF2">
    <property type="entry name" value="BLL6612 PROTEIN"/>
    <property type="match status" value="1"/>
</dbReference>
<dbReference type="InterPro" id="IPR013325">
    <property type="entry name" value="RNA_pol_sigma_r2"/>
</dbReference>
<proteinExistence type="predicted"/>
<dbReference type="RefSeq" id="WP_341368308.1">
    <property type="nucleotide sequence ID" value="NZ_CP150951.2"/>
</dbReference>
<sequence>MLPPLQSETLIERTLREEWGRILSALTKSLGDLQLAEDCLQDAITRAVEVWPEKGLPDAPAAWLISTARRRAIDRFRRDARWAARVPELSYLADLEAQAEGPDPEAIPDKRLEMIFTCCHPALEQKTQVALTLRTLGGLTTEDIATAFLDKPQTMAQRLTRAKRKIAAAGIPYEIPDRDKLPERLTTVLAVIYLIFNAGYSTPSPLAGEAIRLGRIMHQLMPDQAEVAGLLALMLLHDARRLARSGPAGEFIPLDSQNRNRWDRAKITEGDALLQATLPRGQVGPYQLQAAISALHAKSPSWDATDWPQIAALYGLLYQMQPSVVVRVNQAMAVSYAQSVAAGLAMLDGLSDDPQLASYQPYHAARADLCTRASDLPAARTSYRTAIRLTTEDSNRRFLEEKLKNIS</sequence>
<name>A0ABZ2V6L2_9RHOB</name>
<feature type="domain" description="RNA polymerase sigma-70 region 2" evidence="1">
    <location>
        <begin position="21"/>
        <end position="81"/>
    </location>
</feature>
<dbReference type="InterPro" id="IPR013249">
    <property type="entry name" value="RNA_pol_sigma70_r4_t2"/>
</dbReference>
<dbReference type="InterPro" id="IPR013324">
    <property type="entry name" value="RNA_pol_sigma_r3/r4-like"/>
</dbReference>
<dbReference type="Proteomes" id="UP001440612">
    <property type="component" value="Chromosome"/>
</dbReference>
<feature type="domain" description="DUF6596" evidence="3">
    <location>
        <begin position="184"/>
        <end position="276"/>
    </location>
</feature>
<dbReference type="NCBIfam" id="TIGR02937">
    <property type="entry name" value="sigma70-ECF"/>
    <property type="match status" value="1"/>
</dbReference>
<dbReference type="Gene3D" id="1.10.1740.10">
    <property type="match status" value="1"/>
</dbReference>
<organism evidence="4 5">
    <name type="scientific">Yoonia phaeophyticola</name>
    <dbReference type="NCBI Taxonomy" id="3137369"/>
    <lineage>
        <taxon>Bacteria</taxon>
        <taxon>Pseudomonadati</taxon>
        <taxon>Pseudomonadota</taxon>
        <taxon>Alphaproteobacteria</taxon>
        <taxon>Rhodobacterales</taxon>
        <taxon>Paracoccaceae</taxon>
        <taxon>Yoonia</taxon>
    </lineage>
</organism>
<evidence type="ECO:0000259" key="2">
    <source>
        <dbReference type="Pfam" id="PF08281"/>
    </source>
</evidence>
<dbReference type="Pfam" id="PF20239">
    <property type="entry name" value="DUF6596"/>
    <property type="match status" value="1"/>
</dbReference>
<dbReference type="InterPro" id="IPR007627">
    <property type="entry name" value="RNA_pol_sigma70_r2"/>
</dbReference>
<dbReference type="Pfam" id="PF08281">
    <property type="entry name" value="Sigma70_r4_2"/>
    <property type="match status" value="1"/>
</dbReference>
<evidence type="ECO:0000259" key="1">
    <source>
        <dbReference type="Pfam" id="PF04542"/>
    </source>
</evidence>
<keyword evidence="5" id="KW-1185">Reference proteome</keyword>
<feature type="domain" description="RNA polymerase sigma factor 70 region 4 type 2" evidence="2">
    <location>
        <begin position="115"/>
        <end position="166"/>
    </location>
</feature>
<dbReference type="SUPFAM" id="SSF88659">
    <property type="entry name" value="Sigma3 and sigma4 domains of RNA polymerase sigma factors"/>
    <property type="match status" value="1"/>
</dbReference>
<accession>A0ABZ2V6L2</accession>
<evidence type="ECO:0000313" key="4">
    <source>
        <dbReference type="EMBL" id="WZC50200.1"/>
    </source>
</evidence>